<evidence type="ECO:0000256" key="1">
    <source>
        <dbReference type="SAM" id="Phobius"/>
    </source>
</evidence>
<feature type="transmembrane region" description="Helical" evidence="1">
    <location>
        <begin position="195"/>
        <end position="212"/>
    </location>
</feature>
<gene>
    <name evidence="2" type="ORF">VB248_02575</name>
</gene>
<feature type="transmembrane region" description="Helical" evidence="1">
    <location>
        <begin position="308"/>
        <end position="326"/>
    </location>
</feature>
<dbReference type="EMBL" id="JAYFUM010000003">
    <property type="protein sequence ID" value="MEA5138001.1"/>
    <property type="molecule type" value="Genomic_DNA"/>
</dbReference>
<name>A0ABU5Q583_9BACT</name>
<sequence length="389" mass="46097">MLPNIHAVFIEFNQYLTTHLQKKHWVFVLSFLVFLLFSVIYFPEIVRKRIHNDWTHNDQLMQQFVNNKIENPLKPTLNFAPGEHYRKRDLRITPYIIANVFHLNALRLFYLQLLLLPLFLFFSVSLLVQITKSPPISFWATVALLFSYVGNSFNYDTLFYDSYAYFALLMALYFSGNLFCVFFLLLSYFVDERSLVPSMIIPLFVGLTKYSIETTKENFKTFFQKMIWQNRSFWMVFVSMLVYVLVRVIFYINYHLNTPVGANSGVTIGLAFKYGTKLPYAIYSSLKLNFLLIFCTCFYLFRKQYYFVGLWFLAVFLMSFLVGTAVEDVTRSLAYSYLLVYIVYLISIQIKENISNFIYFIAFVNIFTPTFTLLLNLYKVEAFSWLIHF</sequence>
<keyword evidence="1" id="KW-1133">Transmembrane helix</keyword>
<feature type="transmembrane region" description="Helical" evidence="1">
    <location>
        <begin position="280"/>
        <end position="301"/>
    </location>
</feature>
<evidence type="ECO:0008006" key="4">
    <source>
        <dbReference type="Google" id="ProtNLM"/>
    </source>
</evidence>
<feature type="transmembrane region" description="Helical" evidence="1">
    <location>
        <begin position="108"/>
        <end position="130"/>
    </location>
</feature>
<proteinExistence type="predicted"/>
<reference evidence="2 3" key="1">
    <citation type="submission" date="2023-12" db="EMBL/GenBank/DDBJ databases">
        <title>Novel species of the genus Arcicella isolated from rivers.</title>
        <authorList>
            <person name="Lu H."/>
        </authorList>
    </citation>
    <scope>NUCLEOTIDE SEQUENCE [LARGE SCALE GENOMIC DNA]</scope>
    <source>
        <strain evidence="2 3">KCTC 23307</strain>
    </source>
</reference>
<keyword evidence="3" id="KW-1185">Reference proteome</keyword>
<dbReference type="RefSeq" id="WP_323295168.1">
    <property type="nucleotide sequence ID" value="NZ_JAYFUM010000003.1"/>
</dbReference>
<keyword evidence="1" id="KW-0812">Transmembrane</keyword>
<dbReference type="Proteomes" id="UP001302949">
    <property type="component" value="Unassembled WGS sequence"/>
</dbReference>
<comment type="caution">
    <text evidence="2">The sequence shown here is derived from an EMBL/GenBank/DDBJ whole genome shotgun (WGS) entry which is preliminary data.</text>
</comment>
<organism evidence="2 3">
    <name type="scientific">Arcicella rigui</name>
    <dbReference type="NCBI Taxonomy" id="797020"/>
    <lineage>
        <taxon>Bacteria</taxon>
        <taxon>Pseudomonadati</taxon>
        <taxon>Bacteroidota</taxon>
        <taxon>Cytophagia</taxon>
        <taxon>Cytophagales</taxon>
        <taxon>Flectobacillaceae</taxon>
        <taxon>Arcicella</taxon>
    </lineage>
</organism>
<feature type="transmembrane region" description="Helical" evidence="1">
    <location>
        <begin position="165"/>
        <end position="189"/>
    </location>
</feature>
<keyword evidence="1" id="KW-0472">Membrane</keyword>
<accession>A0ABU5Q583</accession>
<evidence type="ECO:0000313" key="2">
    <source>
        <dbReference type="EMBL" id="MEA5138001.1"/>
    </source>
</evidence>
<feature type="transmembrane region" description="Helical" evidence="1">
    <location>
        <begin position="136"/>
        <end position="153"/>
    </location>
</feature>
<feature type="transmembrane region" description="Helical" evidence="1">
    <location>
        <begin position="233"/>
        <end position="254"/>
    </location>
</feature>
<feature type="transmembrane region" description="Helical" evidence="1">
    <location>
        <begin position="332"/>
        <end position="350"/>
    </location>
</feature>
<evidence type="ECO:0000313" key="3">
    <source>
        <dbReference type="Proteomes" id="UP001302949"/>
    </source>
</evidence>
<feature type="transmembrane region" description="Helical" evidence="1">
    <location>
        <begin position="24"/>
        <end position="42"/>
    </location>
</feature>
<protein>
    <recommendedName>
        <fullName evidence="4">Brp/Blh family beta-carotene 15,15'-monooxygenase</fullName>
    </recommendedName>
</protein>
<feature type="transmembrane region" description="Helical" evidence="1">
    <location>
        <begin position="357"/>
        <end position="378"/>
    </location>
</feature>